<protein>
    <submittedName>
        <fullName evidence="2">Uncharacterized protein</fullName>
    </submittedName>
</protein>
<dbReference type="STRING" id="1325735.A0A428S9Y8"/>
<evidence type="ECO:0000256" key="1">
    <source>
        <dbReference type="SAM" id="MobiDB-lite"/>
    </source>
</evidence>
<comment type="caution">
    <text evidence="2">The sequence shown here is derived from an EMBL/GenBank/DDBJ whole genome shotgun (WGS) entry which is preliminary data.</text>
</comment>
<reference evidence="2 3" key="1">
    <citation type="submission" date="2017-06" db="EMBL/GenBank/DDBJ databases">
        <title>Comparative genomic analysis of Ambrosia Fusariam Clade fungi.</title>
        <authorList>
            <person name="Stajich J.E."/>
            <person name="Carrillo J."/>
            <person name="Kijimoto T."/>
            <person name="Eskalen A."/>
            <person name="O'Donnell K."/>
            <person name="Kasson M."/>
        </authorList>
    </citation>
    <scope>NUCLEOTIDE SEQUENCE [LARGE SCALE GENOMIC DNA]</scope>
    <source>
        <strain evidence="2 3">NRRL62579</strain>
    </source>
</reference>
<feature type="region of interest" description="Disordered" evidence="1">
    <location>
        <begin position="1"/>
        <end position="76"/>
    </location>
</feature>
<proteinExistence type="predicted"/>
<evidence type="ECO:0000313" key="2">
    <source>
        <dbReference type="EMBL" id="RSL86587.1"/>
    </source>
</evidence>
<dbReference type="GO" id="GO:0001228">
    <property type="term" value="F:DNA-binding transcription activator activity, RNA polymerase II-specific"/>
    <property type="evidence" value="ECO:0007669"/>
    <property type="project" value="TreeGrafter"/>
</dbReference>
<dbReference type="Proteomes" id="UP000287144">
    <property type="component" value="Unassembled WGS sequence"/>
</dbReference>
<dbReference type="InterPro" id="IPR053157">
    <property type="entry name" value="Sterol_Uptake_Regulator"/>
</dbReference>
<dbReference type="EMBL" id="NKCK01000295">
    <property type="protein sequence ID" value="RSL86587.1"/>
    <property type="molecule type" value="Genomic_DNA"/>
</dbReference>
<feature type="compositionally biased region" description="Basic residues" evidence="1">
    <location>
        <begin position="10"/>
        <end position="23"/>
    </location>
</feature>
<dbReference type="PANTHER" id="PTHR47784">
    <property type="entry name" value="STEROL UPTAKE CONTROL PROTEIN 2"/>
    <property type="match status" value="1"/>
</dbReference>
<dbReference type="AlphaFoldDB" id="A0A428S9Y8"/>
<gene>
    <name evidence="2" type="ORF">CEP52_015774</name>
</gene>
<evidence type="ECO:0000313" key="3">
    <source>
        <dbReference type="Proteomes" id="UP000287144"/>
    </source>
</evidence>
<dbReference type="PANTHER" id="PTHR47784:SF4">
    <property type="entry name" value="ZN(II)2CYS6 TRANSCRIPTION FACTOR (EUROFUNG)"/>
    <property type="match status" value="1"/>
</dbReference>
<feature type="compositionally biased region" description="Basic and acidic residues" evidence="1">
    <location>
        <begin position="31"/>
        <end position="46"/>
    </location>
</feature>
<organism evidence="2 3">
    <name type="scientific">Fusarium oligoseptatum</name>
    <dbReference type="NCBI Taxonomy" id="2604345"/>
    <lineage>
        <taxon>Eukaryota</taxon>
        <taxon>Fungi</taxon>
        <taxon>Dikarya</taxon>
        <taxon>Ascomycota</taxon>
        <taxon>Pezizomycotina</taxon>
        <taxon>Sordariomycetes</taxon>
        <taxon>Hypocreomycetidae</taxon>
        <taxon>Hypocreales</taxon>
        <taxon>Nectriaceae</taxon>
        <taxon>Fusarium</taxon>
        <taxon>Fusarium solani species complex</taxon>
    </lineage>
</organism>
<accession>A0A428S9Y8</accession>
<name>A0A428S9Y8_9HYPO</name>
<sequence length="407" mass="45585">MTDIEPGLAHAKRLQGKRHKGKHDKGTCTGRKRDGRDGMTRKEKPAPRKSTTTESHPREEEAKPLPTPLDTDSLTSTASSDRLCCSEFDSSISNLLYFAPEQSTTFMSHGLGIISHAQSGMILLNICDDAARLTIIDMVIRHAFDCSYLVDQLFAISADHLAIMNPGQALDYQRSAMELQTRALNALNHEAQIMTQERLKRDLVARLLHSFLLSLHVAFLTFTRYRNSFDIFIQHFIESVYLHRGIRTLAGLNYRLAIESPLGSFIAMVHDASVSEPSGTECTRLVEFINSSDAGFTTVTGCRDAARKLQWAFDMHDTLRGEQRALTAVVYPALLTEEYITALQKYRLEALVILAHYGILLHSCRHVWIFGDAGAFLIKLVAHRLGPSWHDALKWPLEVVASEPCPN</sequence>
<keyword evidence="3" id="KW-1185">Reference proteome</keyword>